<dbReference type="Gene3D" id="4.10.240.10">
    <property type="entry name" value="Zn(2)-C6 fungal-type DNA-binding domain"/>
    <property type="match status" value="1"/>
</dbReference>
<keyword evidence="4" id="KW-0804">Transcription</keyword>
<feature type="compositionally biased region" description="Low complexity" evidence="6">
    <location>
        <begin position="456"/>
        <end position="470"/>
    </location>
</feature>
<dbReference type="STRING" id="93625.A0A409XN08"/>
<comment type="subcellular location">
    <subcellularLocation>
        <location evidence="1">Nucleus</location>
    </subcellularLocation>
</comment>
<dbReference type="SUPFAM" id="SSF57701">
    <property type="entry name" value="Zn2/Cys6 DNA-binding domain"/>
    <property type="match status" value="1"/>
</dbReference>
<dbReference type="GO" id="GO:0005634">
    <property type="term" value="C:nucleus"/>
    <property type="evidence" value="ECO:0007669"/>
    <property type="project" value="UniProtKB-SubCell"/>
</dbReference>
<proteinExistence type="predicted"/>
<feature type="compositionally biased region" description="Low complexity" evidence="6">
    <location>
        <begin position="338"/>
        <end position="350"/>
    </location>
</feature>
<feature type="region of interest" description="Disordered" evidence="6">
    <location>
        <begin position="196"/>
        <end position="308"/>
    </location>
</feature>
<dbReference type="Pfam" id="PF00172">
    <property type="entry name" value="Zn_clus"/>
    <property type="match status" value="1"/>
</dbReference>
<evidence type="ECO:0000259" key="7">
    <source>
        <dbReference type="PROSITE" id="PS50048"/>
    </source>
</evidence>
<feature type="domain" description="Zn(2)-C6 fungal-type" evidence="7">
    <location>
        <begin position="92"/>
        <end position="122"/>
    </location>
</feature>
<name>A0A409XN08_PSICY</name>
<feature type="compositionally biased region" description="Low complexity" evidence="6">
    <location>
        <begin position="481"/>
        <end position="508"/>
    </location>
</feature>
<feature type="region of interest" description="Disordered" evidence="6">
    <location>
        <begin position="53"/>
        <end position="81"/>
    </location>
</feature>
<dbReference type="EMBL" id="NHYD01001084">
    <property type="protein sequence ID" value="PPQ92138.1"/>
    <property type="molecule type" value="Genomic_DNA"/>
</dbReference>
<dbReference type="PANTHER" id="PTHR47338">
    <property type="entry name" value="ZN(II)2CYS6 TRANSCRIPTION FACTOR (EUROFUNG)-RELATED"/>
    <property type="match status" value="1"/>
</dbReference>
<dbReference type="OrthoDB" id="3194278at2759"/>
<dbReference type="InParanoid" id="A0A409XN08"/>
<evidence type="ECO:0000256" key="3">
    <source>
        <dbReference type="ARBA" id="ARBA00023015"/>
    </source>
</evidence>
<evidence type="ECO:0000256" key="4">
    <source>
        <dbReference type="ARBA" id="ARBA00023163"/>
    </source>
</evidence>
<reference evidence="8 9" key="1">
    <citation type="journal article" date="2018" name="Evol. Lett.">
        <title>Horizontal gene cluster transfer increased hallucinogenic mushroom diversity.</title>
        <authorList>
            <person name="Reynolds H.T."/>
            <person name="Vijayakumar V."/>
            <person name="Gluck-Thaler E."/>
            <person name="Korotkin H.B."/>
            <person name="Matheny P.B."/>
            <person name="Slot J.C."/>
        </authorList>
    </citation>
    <scope>NUCLEOTIDE SEQUENCE [LARGE SCALE GENOMIC DNA]</scope>
    <source>
        <strain evidence="8 9">2631</strain>
    </source>
</reference>
<feature type="region of interest" description="Disordered" evidence="6">
    <location>
        <begin position="422"/>
        <end position="518"/>
    </location>
</feature>
<feature type="region of interest" description="Disordered" evidence="6">
    <location>
        <begin position="326"/>
        <end position="359"/>
    </location>
</feature>
<dbReference type="InterPro" id="IPR050815">
    <property type="entry name" value="TF_fung"/>
</dbReference>
<dbReference type="PROSITE" id="PS00463">
    <property type="entry name" value="ZN2_CY6_FUNGAL_1"/>
    <property type="match status" value="1"/>
</dbReference>
<evidence type="ECO:0000313" key="9">
    <source>
        <dbReference type="Proteomes" id="UP000283269"/>
    </source>
</evidence>
<dbReference type="GO" id="GO:0000981">
    <property type="term" value="F:DNA-binding transcription factor activity, RNA polymerase II-specific"/>
    <property type="evidence" value="ECO:0007669"/>
    <property type="project" value="InterPro"/>
</dbReference>
<protein>
    <recommendedName>
        <fullName evidence="7">Zn(2)-C6 fungal-type domain-containing protein</fullName>
    </recommendedName>
</protein>
<dbReference type="InterPro" id="IPR001138">
    <property type="entry name" value="Zn2Cys6_DnaBD"/>
</dbReference>
<evidence type="ECO:0000256" key="2">
    <source>
        <dbReference type="ARBA" id="ARBA00022723"/>
    </source>
</evidence>
<dbReference type="PANTHER" id="PTHR47338:SF5">
    <property type="entry name" value="ZN(II)2CYS6 TRANSCRIPTION FACTOR (EUROFUNG)"/>
    <property type="match status" value="1"/>
</dbReference>
<dbReference type="PROSITE" id="PS50048">
    <property type="entry name" value="ZN2_CY6_FUNGAL_2"/>
    <property type="match status" value="1"/>
</dbReference>
<feature type="compositionally biased region" description="Low complexity" evidence="6">
    <location>
        <begin position="432"/>
        <end position="444"/>
    </location>
</feature>
<dbReference type="GO" id="GO:0008270">
    <property type="term" value="F:zinc ion binding"/>
    <property type="evidence" value="ECO:0007669"/>
    <property type="project" value="InterPro"/>
</dbReference>
<dbReference type="InterPro" id="IPR036864">
    <property type="entry name" value="Zn2-C6_fun-type_DNA-bd_sf"/>
</dbReference>
<accession>A0A409XN08</accession>
<comment type="caution">
    <text evidence="8">The sequence shown here is derived from an EMBL/GenBank/DDBJ whole genome shotgun (WGS) entry which is preliminary data.</text>
</comment>
<keyword evidence="2" id="KW-0479">Metal-binding</keyword>
<dbReference type="CDD" id="cd00067">
    <property type="entry name" value="GAL4"/>
    <property type="match status" value="1"/>
</dbReference>
<feature type="compositionally biased region" description="Polar residues" evidence="6">
    <location>
        <begin position="509"/>
        <end position="518"/>
    </location>
</feature>
<sequence length="602" mass="66270">MSLCEEGEFGGLVKAAELEARLLALETRLLQIAPSTVERPFVQMPASNQTTAVGQASSFLSSNGVQKTDETTSMKQDAAGKPLSTKRRVGLSCDNCRRKKLICSKSKPACSQCTESGSQCTWFHATGQDAPPGGQYVQDLQARILHLEVVTSKLQFTSALYSNLSTYSRQQTDSSSTLPYTFYLAEIPVFGAGKGIPASKGHQSPIFKDSRQENLTRGHGQRRSYRTGSLPNPRKSDFSLPSQLTSFPPPPPLPSKNYDPAEKRRQREQKRQQREQMARLRHQQDGELPHQRQGRGYRGQEDDQNDPEGIEWRHYTIYGDLHRSLSSSRLTERDPVLSRPFSRPTSRPSSIGASPLTPTLSSQIKFPLSFSGPYDLPESTHHISRPLASLSHLAKPLPLPSDLRHRLQRVAREREWGRIGNQYSGHSAYIGSSGMSSPRSIPSRRYSRPPSPHPSRPSSRSSHSRQSPGPTFSRIPSQTTSRRSSFSYHSSARYSPGSSPSYSTSVSPQMYQSDSFSASPSSYMSGSVPFATTSGHVSSPSNMTSSPTFGWRAAVYGSLTGVDPVTSNNNDRTTMPSYIHVVDRVKALGAAPMAVQPVSYTI</sequence>
<gene>
    <name evidence="8" type="ORF">CVT25_007969</name>
</gene>
<dbReference type="SMART" id="SM00066">
    <property type="entry name" value="GAL4"/>
    <property type="match status" value="1"/>
</dbReference>
<feature type="compositionally biased region" description="Basic and acidic residues" evidence="6">
    <location>
        <begin position="259"/>
        <end position="290"/>
    </location>
</feature>
<evidence type="ECO:0000256" key="5">
    <source>
        <dbReference type="ARBA" id="ARBA00023242"/>
    </source>
</evidence>
<organism evidence="8 9">
    <name type="scientific">Psilocybe cyanescens</name>
    <dbReference type="NCBI Taxonomy" id="93625"/>
    <lineage>
        <taxon>Eukaryota</taxon>
        <taxon>Fungi</taxon>
        <taxon>Dikarya</taxon>
        <taxon>Basidiomycota</taxon>
        <taxon>Agaricomycotina</taxon>
        <taxon>Agaricomycetes</taxon>
        <taxon>Agaricomycetidae</taxon>
        <taxon>Agaricales</taxon>
        <taxon>Agaricineae</taxon>
        <taxon>Strophariaceae</taxon>
        <taxon>Psilocybe</taxon>
    </lineage>
</organism>
<evidence type="ECO:0000256" key="6">
    <source>
        <dbReference type="SAM" id="MobiDB-lite"/>
    </source>
</evidence>
<keyword evidence="3" id="KW-0805">Transcription regulation</keyword>
<keyword evidence="9" id="KW-1185">Reference proteome</keyword>
<dbReference type="AlphaFoldDB" id="A0A409XN08"/>
<dbReference type="Proteomes" id="UP000283269">
    <property type="component" value="Unassembled WGS sequence"/>
</dbReference>
<evidence type="ECO:0000313" key="8">
    <source>
        <dbReference type="EMBL" id="PPQ92138.1"/>
    </source>
</evidence>
<evidence type="ECO:0000256" key="1">
    <source>
        <dbReference type="ARBA" id="ARBA00004123"/>
    </source>
</evidence>
<keyword evidence="5" id="KW-0539">Nucleus</keyword>
<feature type="compositionally biased region" description="Polar residues" evidence="6">
    <location>
        <begin position="53"/>
        <end position="66"/>
    </location>
</feature>